<comment type="caution">
    <text evidence="1">The sequence shown here is derived from an EMBL/GenBank/DDBJ whole genome shotgun (WGS) entry which is preliminary data.</text>
</comment>
<reference evidence="1" key="1">
    <citation type="submission" date="2023-07" db="EMBL/GenBank/DDBJ databases">
        <title>Sorghum-associated microbial communities from plants grown in Nebraska, USA.</title>
        <authorList>
            <person name="Schachtman D."/>
        </authorList>
    </citation>
    <scope>NUCLEOTIDE SEQUENCE</scope>
    <source>
        <strain evidence="1">BE56</strain>
    </source>
</reference>
<keyword evidence="2" id="KW-1185">Reference proteome</keyword>
<dbReference type="Proteomes" id="UP001259587">
    <property type="component" value="Unassembled WGS sequence"/>
</dbReference>
<proteinExistence type="predicted"/>
<evidence type="ECO:0000313" key="2">
    <source>
        <dbReference type="Proteomes" id="UP001259587"/>
    </source>
</evidence>
<sequence length="332" mass="36476">MRLIQFETAHAQRHVGVIEGDLIQLVRNTTHLRELALAAIRNQRSLTAEVLERGLDSSEQRYSQALADCRVLPPLDHEDPAHCLISGTGLTHLGSASTRDKMHQQKADDSAALTDTARMFQWGIDGGRPAAGSAGAQPEWFYKGDGSIVVRPGQALQRPAFAEDAGEEPELAGLYVIGDDGQPYRLGFAIGNEFSDHVMERRNYLYLAHSKLRSCAFGPELRVGELPSHLHGTSRIRRGNEVIWEKDFLSGEDNMCHSLENLEYHHFKYAQFLRPGDVHIHFFGTATLSFADQIKAVEGDVFEISLPEFGAALRNGIAVTPAAVSPGAVTAL</sequence>
<gene>
    <name evidence="1" type="ORF">J2W83_003004</name>
</gene>
<evidence type="ECO:0000313" key="1">
    <source>
        <dbReference type="EMBL" id="MDR6713396.1"/>
    </source>
</evidence>
<dbReference type="EMBL" id="JAVDTH010000017">
    <property type="protein sequence ID" value="MDR6713396.1"/>
    <property type="molecule type" value="Genomic_DNA"/>
</dbReference>
<name>A0ACC6K4Q5_9PSED</name>
<organism evidence="1 2">
    <name type="scientific">Pseudomonas hunanensis</name>
    <dbReference type="NCBI Taxonomy" id="1247546"/>
    <lineage>
        <taxon>Bacteria</taxon>
        <taxon>Pseudomonadati</taxon>
        <taxon>Pseudomonadota</taxon>
        <taxon>Gammaproteobacteria</taxon>
        <taxon>Pseudomonadales</taxon>
        <taxon>Pseudomonadaceae</taxon>
        <taxon>Pseudomonas</taxon>
    </lineage>
</organism>
<accession>A0ACC6K4Q5</accession>
<protein>
    <submittedName>
        <fullName evidence="1">Uncharacterized protein</fullName>
    </submittedName>
</protein>